<sequence length="64" mass="7185">MLTDGAFVWRADLAKHVEHYRIDLPEEFLAAVHRHGFRVPPADYDTLLPLSVEVGGLLGFRTAP</sequence>
<protein>
    <submittedName>
        <fullName evidence="1">Uncharacterized protein</fullName>
    </submittedName>
</protein>
<evidence type="ECO:0000313" key="2">
    <source>
        <dbReference type="Proteomes" id="UP001597023"/>
    </source>
</evidence>
<dbReference type="RefSeq" id="WP_381614926.1">
    <property type="nucleotide sequence ID" value="NZ_JBHTEB010000001.1"/>
</dbReference>
<dbReference type="Proteomes" id="UP001597023">
    <property type="component" value="Unassembled WGS sequence"/>
</dbReference>
<organism evidence="1 2">
    <name type="scientific">Streptomyces flavalbus</name>
    <dbReference type="NCBI Taxonomy" id="2665155"/>
    <lineage>
        <taxon>Bacteria</taxon>
        <taxon>Bacillati</taxon>
        <taxon>Actinomycetota</taxon>
        <taxon>Actinomycetes</taxon>
        <taxon>Kitasatosporales</taxon>
        <taxon>Streptomycetaceae</taxon>
        <taxon>Streptomyces</taxon>
    </lineage>
</organism>
<evidence type="ECO:0000313" key="1">
    <source>
        <dbReference type="EMBL" id="MFD0318248.1"/>
    </source>
</evidence>
<reference evidence="2" key="1">
    <citation type="journal article" date="2019" name="Int. J. Syst. Evol. Microbiol.">
        <title>The Global Catalogue of Microorganisms (GCM) 10K type strain sequencing project: providing services to taxonomists for standard genome sequencing and annotation.</title>
        <authorList>
            <consortium name="The Broad Institute Genomics Platform"/>
            <consortium name="The Broad Institute Genome Sequencing Center for Infectious Disease"/>
            <person name="Wu L."/>
            <person name="Ma J."/>
        </authorList>
    </citation>
    <scope>NUCLEOTIDE SEQUENCE [LARGE SCALE GENOMIC DNA]</scope>
    <source>
        <strain evidence="2">CGMCC 4.7400</strain>
    </source>
</reference>
<accession>A0ABW2WFP5</accession>
<gene>
    <name evidence="1" type="ORF">ACFQZ6_29370</name>
</gene>
<name>A0ABW2WFP5_9ACTN</name>
<dbReference type="EMBL" id="JBHTEB010000001">
    <property type="protein sequence ID" value="MFD0318248.1"/>
    <property type="molecule type" value="Genomic_DNA"/>
</dbReference>
<keyword evidence="2" id="KW-1185">Reference proteome</keyword>
<proteinExistence type="predicted"/>
<comment type="caution">
    <text evidence="1">The sequence shown here is derived from an EMBL/GenBank/DDBJ whole genome shotgun (WGS) entry which is preliminary data.</text>
</comment>